<proteinExistence type="predicted"/>
<evidence type="ECO:0000313" key="1">
    <source>
        <dbReference type="EMBL" id="KAK9187728.1"/>
    </source>
</evidence>
<dbReference type="AlphaFoldDB" id="A0AAP0QFK3"/>
<dbReference type="EMBL" id="JBCGBO010000007">
    <property type="protein sequence ID" value="KAK9187728.1"/>
    <property type="molecule type" value="Genomic_DNA"/>
</dbReference>
<organism evidence="1 2">
    <name type="scientific">Citrus x changshan-huyou</name>
    <dbReference type="NCBI Taxonomy" id="2935761"/>
    <lineage>
        <taxon>Eukaryota</taxon>
        <taxon>Viridiplantae</taxon>
        <taxon>Streptophyta</taxon>
        <taxon>Embryophyta</taxon>
        <taxon>Tracheophyta</taxon>
        <taxon>Spermatophyta</taxon>
        <taxon>Magnoliopsida</taxon>
        <taxon>eudicotyledons</taxon>
        <taxon>Gunneridae</taxon>
        <taxon>Pentapetalae</taxon>
        <taxon>rosids</taxon>
        <taxon>malvids</taxon>
        <taxon>Sapindales</taxon>
        <taxon>Rutaceae</taxon>
        <taxon>Aurantioideae</taxon>
        <taxon>Citrus</taxon>
    </lineage>
</organism>
<name>A0AAP0QFK3_9ROSI</name>
<reference evidence="1 2" key="1">
    <citation type="submission" date="2024-05" db="EMBL/GenBank/DDBJ databases">
        <title>Haplotype-resolved chromosome-level genome assembly of Huyou (Citrus changshanensis).</title>
        <authorList>
            <person name="Miao C."/>
            <person name="Chen W."/>
            <person name="Wu Y."/>
            <person name="Wang L."/>
            <person name="Zhao S."/>
            <person name="Grierson D."/>
            <person name="Xu C."/>
            <person name="Chen K."/>
        </authorList>
    </citation>
    <scope>NUCLEOTIDE SEQUENCE [LARGE SCALE GENOMIC DNA]</scope>
    <source>
        <strain evidence="1">01-14</strain>
        <tissue evidence="1">Leaf</tissue>
    </source>
</reference>
<comment type="caution">
    <text evidence="1">The sequence shown here is derived from an EMBL/GenBank/DDBJ whole genome shotgun (WGS) entry which is preliminary data.</text>
</comment>
<accession>A0AAP0QFK3</accession>
<dbReference type="Proteomes" id="UP001428341">
    <property type="component" value="Unassembled WGS sequence"/>
</dbReference>
<evidence type="ECO:0000313" key="2">
    <source>
        <dbReference type="Proteomes" id="UP001428341"/>
    </source>
</evidence>
<sequence length="157" mass="17675">MMVMGLYRICYEPWVHGFYSRFDLLKELSLKILENVKFKGGNLFRRLVEKSDSEDDVALGGSSYAIGDGLAYCGKSRGGAERTKSMNRNATQWKTVRPKNNVDNSMCPFGLKLESPVAKIFGDEIIDFMALGNNPSRDKYVMPMWMANKKANANRSG</sequence>
<protein>
    <submittedName>
        <fullName evidence="1">Uncharacterized protein</fullName>
    </submittedName>
</protein>
<keyword evidence="2" id="KW-1185">Reference proteome</keyword>
<gene>
    <name evidence="1" type="ORF">WN944_019126</name>
</gene>